<gene>
    <name evidence="7" type="ORF">CLV67_13476</name>
</gene>
<accession>A0A2T0JRC7</accession>
<dbReference type="PANTHER" id="PTHR23542">
    <property type="match status" value="1"/>
</dbReference>
<feature type="transmembrane region" description="Helical" evidence="5">
    <location>
        <begin position="243"/>
        <end position="270"/>
    </location>
</feature>
<feature type="transmembrane region" description="Helical" evidence="5">
    <location>
        <begin position="276"/>
        <end position="298"/>
    </location>
</feature>
<evidence type="ECO:0000256" key="2">
    <source>
        <dbReference type="ARBA" id="ARBA00022692"/>
    </source>
</evidence>
<feature type="transmembrane region" description="Helical" evidence="5">
    <location>
        <begin position="395"/>
        <end position="413"/>
    </location>
</feature>
<organism evidence="7 8">
    <name type="scientific">Actinoplanes italicus</name>
    <dbReference type="NCBI Taxonomy" id="113567"/>
    <lineage>
        <taxon>Bacteria</taxon>
        <taxon>Bacillati</taxon>
        <taxon>Actinomycetota</taxon>
        <taxon>Actinomycetes</taxon>
        <taxon>Micromonosporales</taxon>
        <taxon>Micromonosporaceae</taxon>
        <taxon>Actinoplanes</taxon>
    </lineage>
</organism>
<evidence type="ECO:0000256" key="3">
    <source>
        <dbReference type="ARBA" id="ARBA00022989"/>
    </source>
</evidence>
<evidence type="ECO:0000256" key="4">
    <source>
        <dbReference type="ARBA" id="ARBA00023136"/>
    </source>
</evidence>
<feature type="transmembrane region" description="Helical" evidence="5">
    <location>
        <begin position="331"/>
        <end position="352"/>
    </location>
</feature>
<dbReference type="Gene3D" id="1.20.1250.20">
    <property type="entry name" value="MFS general substrate transporter like domains"/>
    <property type="match status" value="1"/>
</dbReference>
<comment type="subcellular location">
    <subcellularLocation>
        <location evidence="1">Cell membrane</location>
        <topology evidence="1">Multi-pass membrane protein</topology>
    </subcellularLocation>
</comment>
<feature type="transmembrane region" description="Helical" evidence="5">
    <location>
        <begin position="364"/>
        <end position="383"/>
    </location>
</feature>
<evidence type="ECO:0000313" key="8">
    <source>
        <dbReference type="Proteomes" id="UP000239415"/>
    </source>
</evidence>
<protein>
    <recommendedName>
        <fullName evidence="6">Major facilitator superfamily (MFS) profile domain-containing protein</fullName>
    </recommendedName>
</protein>
<feature type="transmembrane region" description="Helical" evidence="5">
    <location>
        <begin position="82"/>
        <end position="105"/>
    </location>
</feature>
<dbReference type="GO" id="GO:0022857">
    <property type="term" value="F:transmembrane transporter activity"/>
    <property type="evidence" value="ECO:0007669"/>
    <property type="project" value="InterPro"/>
</dbReference>
<proteinExistence type="predicted"/>
<feature type="transmembrane region" description="Helical" evidence="5">
    <location>
        <begin position="305"/>
        <end position="325"/>
    </location>
</feature>
<sequence length="429" mass="42525">MQTGRSFSVLLSAARLGGRFFLPAAFGRLGVAMTGLAVFWAVQGSSGSLGHGGFATGAFAVADAAVGPHVARLIDRWGQRRIVPVTTSLFGVAMAALVVACVARSPEWVPIVLAAAVGASLPPVGALSAARWRKVTGPGVLSAARPKARTNVLAPGENEAGPGNLLPAALSLEAAVNDAAFLIGPVLVTTLGTSVAPWFSLVTATTFVAGGTFVLLTATDSEPPAGGFSPGTLMDRRLLHRGFLTLLAANLALGFFFGGIGVAITGFTLAHDAGALTGPITGAAGVVSLVAGLAYGALGVPRPAQVMLGAGIVLAAGCALLALTPGLGTMFAGYALVGGCVALVLVPGAVLLQRAIVTAVTTQAMTWVNSASALGIAVAAPLVGTVSGAHGWKAGFLALAALTVTLPLTVAAAGPRRCAARPPDAIVTR</sequence>
<feature type="domain" description="Major facilitator superfamily (MFS) profile" evidence="6">
    <location>
        <begin position="198"/>
        <end position="429"/>
    </location>
</feature>
<reference evidence="7 8" key="1">
    <citation type="submission" date="2018-03" db="EMBL/GenBank/DDBJ databases">
        <title>Genomic Encyclopedia of Archaeal and Bacterial Type Strains, Phase II (KMG-II): from individual species to whole genera.</title>
        <authorList>
            <person name="Goeker M."/>
        </authorList>
    </citation>
    <scope>NUCLEOTIDE SEQUENCE [LARGE SCALE GENOMIC DNA]</scope>
    <source>
        <strain evidence="7 8">DSM 43146</strain>
    </source>
</reference>
<dbReference type="EMBL" id="PVMZ01000034">
    <property type="protein sequence ID" value="PRX10191.1"/>
    <property type="molecule type" value="Genomic_DNA"/>
</dbReference>
<evidence type="ECO:0000256" key="5">
    <source>
        <dbReference type="SAM" id="Phobius"/>
    </source>
</evidence>
<name>A0A2T0JRC7_9ACTN</name>
<dbReference type="InterPro" id="IPR036259">
    <property type="entry name" value="MFS_trans_sf"/>
</dbReference>
<feature type="transmembrane region" description="Helical" evidence="5">
    <location>
        <begin position="111"/>
        <end position="130"/>
    </location>
</feature>
<dbReference type="PROSITE" id="PS50850">
    <property type="entry name" value="MFS"/>
    <property type="match status" value="1"/>
</dbReference>
<keyword evidence="4 5" id="KW-0472">Membrane</keyword>
<keyword evidence="8" id="KW-1185">Reference proteome</keyword>
<dbReference type="AlphaFoldDB" id="A0A2T0JRC7"/>
<dbReference type="InterPro" id="IPR020846">
    <property type="entry name" value="MFS_dom"/>
</dbReference>
<dbReference type="GO" id="GO:0005886">
    <property type="term" value="C:plasma membrane"/>
    <property type="evidence" value="ECO:0007669"/>
    <property type="project" value="UniProtKB-SubCell"/>
</dbReference>
<evidence type="ECO:0000259" key="6">
    <source>
        <dbReference type="PROSITE" id="PS50850"/>
    </source>
</evidence>
<dbReference type="PANTHER" id="PTHR23542:SF1">
    <property type="entry name" value="MAJOR FACILITATOR SUPERFAMILY (MFS) PROFILE DOMAIN-CONTAINING PROTEIN"/>
    <property type="match status" value="1"/>
</dbReference>
<dbReference type="Proteomes" id="UP000239415">
    <property type="component" value="Unassembled WGS sequence"/>
</dbReference>
<keyword evidence="2 5" id="KW-0812">Transmembrane</keyword>
<feature type="transmembrane region" description="Helical" evidence="5">
    <location>
        <begin position="20"/>
        <end position="42"/>
    </location>
</feature>
<keyword evidence="3 5" id="KW-1133">Transmembrane helix</keyword>
<dbReference type="SUPFAM" id="SSF103473">
    <property type="entry name" value="MFS general substrate transporter"/>
    <property type="match status" value="1"/>
</dbReference>
<feature type="transmembrane region" description="Helical" evidence="5">
    <location>
        <begin position="48"/>
        <end position="70"/>
    </location>
</feature>
<evidence type="ECO:0000256" key="1">
    <source>
        <dbReference type="ARBA" id="ARBA00004651"/>
    </source>
</evidence>
<evidence type="ECO:0000313" key="7">
    <source>
        <dbReference type="EMBL" id="PRX10191.1"/>
    </source>
</evidence>
<comment type="caution">
    <text evidence="7">The sequence shown here is derived from an EMBL/GenBank/DDBJ whole genome shotgun (WGS) entry which is preliminary data.</text>
</comment>